<feature type="repeat" description="ANK" evidence="3">
    <location>
        <begin position="1008"/>
        <end position="1040"/>
    </location>
</feature>
<feature type="repeat" description="ANK" evidence="3">
    <location>
        <begin position="1312"/>
        <end position="1344"/>
    </location>
</feature>
<evidence type="ECO:0000256" key="2">
    <source>
        <dbReference type="ARBA" id="ARBA00023043"/>
    </source>
</evidence>
<keyword evidence="8" id="KW-1185">Reference proteome</keyword>
<evidence type="ECO:0008006" key="9">
    <source>
        <dbReference type="Google" id="ProtNLM"/>
    </source>
</evidence>
<feature type="repeat" description="ANK" evidence="3">
    <location>
        <begin position="1246"/>
        <end position="1278"/>
    </location>
</feature>
<dbReference type="InterPro" id="IPR056884">
    <property type="entry name" value="NPHP3-like_N"/>
</dbReference>
<dbReference type="SUPFAM" id="SSF52540">
    <property type="entry name" value="P-loop containing nucleoside triphosphate hydrolases"/>
    <property type="match status" value="1"/>
</dbReference>
<dbReference type="InterPro" id="IPR000845">
    <property type="entry name" value="Nucleoside_phosphorylase_d"/>
</dbReference>
<dbReference type="GO" id="GO:0003824">
    <property type="term" value="F:catalytic activity"/>
    <property type="evidence" value="ECO:0007669"/>
    <property type="project" value="InterPro"/>
</dbReference>
<evidence type="ECO:0000256" key="1">
    <source>
        <dbReference type="ARBA" id="ARBA00022737"/>
    </source>
</evidence>
<dbReference type="InterPro" id="IPR002110">
    <property type="entry name" value="Ankyrin_rpt"/>
</dbReference>
<dbReference type="InterPro" id="IPR035994">
    <property type="entry name" value="Nucleoside_phosphorylase_sf"/>
</dbReference>
<feature type="repeat" description="ANK" evidence="3">
    <location>
        <begin position="1105"/>
        <end position="1129"/>
    </location>
</feature>
<feature type="domain" description="Nucleoside phosphorylase" evidence="5">
    <location>
        <begin position="15"/>
        <end position="293"/>
    </location>
</feature>
<dbReference type="InterPro" id="IPR036770">
    <property type="entry name" value="Ankyrin_rpt-contain_sf"/>
</dbReference>
<dbReference type="SUPFAM" id="SSF53167">
    <property type="entry name" value="Purine and uridine phosphorylases"/>
    <property type="match status" value="1"/>
</dbReference>
<dbReference type="Pfam" id="PF12796">
    <property type="entry name" value="Ank_2"/>
    <property type="match status" value="6"/>
</dbReference>
<protein>
    <recommendedName>
        <fullName evidence="9">Nucleoside phosphorylase domain-containing protein</fullName>
    </recommendedName>
</protein>
<dbReference type="PANTHER" id="PTHR24198">
    <property type="entry name" value="ANKYRIN REPEAT AND PROTEIN KINASE DOMAIN-CONTAINING PROTEIN"/>
    <property type="match status" value="1"/>
</dbReference>
<comment type="caution">
    <text evidence="7">The sequence shown here is derived from an EMBL/GenBank/DDBJ whole genome shotgun (WGS) entry which is preliminary data.</text>
</comment>
<feature type="repeat" description="ANK" evidence="3">
    <location>
        <begin position="1345"/>
        <end position="1377"/>
    </location>
</feature>
<dbReference type="Gene3D" id="3.40.50.1580">
    <property type="entry name" value="Nucleoside phosphorylase domain"/>
    <property type="match status" value="1"/>
</dbReference>
<gene>
    <name evidence="7" type="ORF">GJ744_009011</name>
</gene>
<dbReference type="GO" id="GO:0009116">
    <property type="term" value="P:nucleoside metabolic process"/>
    <property type="evidence" value="ECO:0007669"/>
    <property type="project" value="InterPro"/>
</dbReference>
<feature type="repeat" description="ANK" evidence="3">
    <location>
        <begin position="1279"/>
        <end position="1311"/>
    </location>
</feature>
<dbReference type="Pfam" id="PF24883">
    <property type="entry name" value="NPHP3_N"/>
    <property type="match status" value="1"/>
</dbReference>
<feature type="compositionally biased region" description="Polar residues" evidence="4">
    <location>
        <begin position="328"/>
        <end position="337"/>
    </location>
</feature>
<name>A0A8H7AI90_9EURO</name>
<evidence type="ECO:0000313" key="7">
    <source>
        <dbReference type="EMBL" id="KAF7508619.1"/>
    </source>
</evidence>
<dbReference type="InterPro" id="IPR027417">
    <property type="entry name" value="P-loop_NTPase"/>
</dbReference>
<feature type="repeat" description="ANK" evidence="3">
    <location>
        <begin position="1456"/>
        <end position="1488"/>
    </location>
</feature>
<reference evidence="7" key="1">
    <citation type="submission" date="2020-02" db="EMBL/GenBank/DDBJ databases">
        <authorList>
            <person name="Palmer J.M."/>
        </authorList>
    </citation>
    <scope>NUCLEOTIDE SEQUENCE</scope>
    <source>
        <strain evidence="7">EPUS1.4</strain>
        <tissue evidence="7">Thallus</tissue>
    </source>
</reference>
<proteinExistence type="predicted"/>
<evidence type="ECO:0000259" key="5">
    <source>
        <dbReference type="Pfam" id="PF01048"/>
    </source>
</evidence>
<dbReference type="PANTHER" id="PTHR24198:SF165">
    <property type="entry name" value="ANKYRIN REPEAT-CONTAINING PROTEIN-RELATED"/>
    <property type="match status" value="1"/>
</dbReference>
<dbReference type="Proteomes" id="UP000606974">
    <property type="component" value="Unassembled WGS sequence"/>
</dbReference>
<feature type="repeat" description="ANK" evidence="3">
    <location>
        <begin position="1132"/>
        <end position="1164"/>
    </location>
</feature>
<feature type="repeat" description="ANK" evidence="3">
    <location>
        <begin position="1521"/>
        <end position="1553"/>
    </location>
</feature>
<feature type="region of interest" description="Disordered" evidence="4">
    <location>
        <begin position="328"/>
        <end position="376"/>
    </location>
</feature>
<feature type="compositionally biased region" description="Basic and acidic residues" evidence="4">
    <location>
        <begin position="338"/>
        <end position="348"/>
    </location>
</feature>
<evidence type="ECO:0000313" key="8">
    <source>
        <dbReference type="Proteomes" id="UP000606974"/>
    </source>
</evidence>
<organism evidence="7 8">
    <name type="scientific">Endocarpon pusillum</name>
    <dbReference type="NCBI Taxonomy" id="364733"/>
    <lineage>
        <taxon>Eukaryota</taxon>
        <taxon>Fungi</taxon>
        <taxon>Dikarya</taxon>
        <taxon>Ascomycota</taxon>
        <taxon>Pezizomycotina</taxon>
        <taxon>Eurotiomycetes</taxon>
        <taxon>Chaetothyriomycetidae</taxon>
        <taxon>Verrucariales</taxon>
        <taxon>Verrucariaceae</taxon>
        <taxon>Endocarpon</taxon>
    </lineage>
</organism>
<dbReference type="Gene3D" id="1.25.40.20">
    <property type="entry name" value="Ankyrin repeat-containing domain"/>
    <property type="match status" value="5"/>
</dbReference>
<keyword evidence="1" id="KW-0677">Repeat</keyword>
<dbReference type="Pfam" id="PF00023">
    <property type="entry name" value="Ank"/>
    <property type="match status" value="1"/>
</dbReference>
<dbReference type="EMBL" id="JAACFV010000051">
    <property type="protein sequence ID" value="KAF7508619.1"/>
    <property type="molecule type" value="Genomic_DNA"/>
</dbReference>
<feature type="repeat" description="ANK" evidence="3">
    <location>
        <begin position="1554"/>
        <end position="1586"/>
    </location>
</feature>
<keyword evidence="2 3" id="KW-0040">ANK repeat</keyword>
<evidence type="ECO:0000259" key="6">
    <source>
        <dbReference type="Pfam" id="PF24883"/>
    </source>
</evidence>
<dbReference type="SUPFAM" id="SSF48403">
    <property type="entry name" value="Ankyrin repeat"/>
    <property type="match status" value="3"/>
</dbReference>
<feature type="repeat" description="ANK" evidence="3">
    <location>
        <begin position="1489"/>
        <end position="1521"/>
    </location>
</feature>
<dbReference type="SMART" id="SM00248">
    <property type="entry name" value="ANK"/>
    <property type="match status" value="18"/>
</dbReference>
<accession>A0A8H7AI90</accession>
<evidence type="ECO:0000256" key="4">
    <source>
        <dbReference type="SAM" id="MobiDB-lite"/>
    </source>
</evidence>
<evidence type="ECO:0000256" key="3">
    <source>
        <dbReference type="PROSITE-ProRule" id="PRU00023"/>
    </source>
</evidence>
<dbReference type="Gene3D" id="3.40.50.300">
    <property type="entry name" value="P-loop containing nucleotide triphosphate hydrolases"/>
    <property type="match status" value="1"/>
</dbReference>
<dbReference type="Pfam" id="PF01048">
    <property type="entry name" value="PNP_UDP_1"/>
    <property type="match status" value="1"/>
</dbReference>
<feature type="repeat" description="ANK" evidence="3">
    <location>
        <begin position="1378"/>
        <end position="1410"/>
    </location>
</feature>
<dbReference type="PROSITE" id="PS50297">
    <property type="entry name" value="ANK_REP_REGION"/>
    <property type="match status" value="12"/>
</dbReference>
<feature type="domain" description="Nephrocystin 3-like N-terminal" evidence="6">
    <location>
        <begin position="500"/>
        <end position="676"/>
    </location>
</feature>
<feature type="repeat" description="ANK" evidence="3">
    <location>
        <begin position="1165"/>
        <end position="1197"/>
    </location>
</feature>
<dbReference type="OrthoDB" id="1577640at2759"/>
<sequence length="1613" mass="176412">MACEPQRILSPTDYTVACLCPMGVELAPVEGMLDRIHKSLPTSRDHNVYTLGEIDGHNVVVAVMPEIGNNIAAAVATQLLNDFPSIRFGLLVGIGGGVPSATGEPDIRLGDVVVSQPTDTFGGVVQYDLGKRLEDGRFERTGQMNKPPPFLSASVRKLQAQHLRQGGNQIFTYLSEMMQRNLPMHAQYSFPADHQDQLFLPSYAHQPGAICGQCDPRQTVSRSVRPDHRPRIHYGTIGSANMVVKDSATRDGLKKDMDILCVEMEAAGLMNSFPCLVIRGICDYADSHKNKRWQPYAAAVAAAYMKELLMLIPAQQVVQMGSAAVSTSSGRQFSGSQHHADTGDRIPEQPRLATGRSSPDPRGHRYPSISHSDSQTYLEMSTIREYRLAKSTASNDEIKSMDNDEIDQRLTKRPRLDNAGVLCNSIARQKFTREQSQPGKRDGDISVVGNGTTHIKDRIIHSCDHNHDCGQSRRETLLESLTFDRMDARLRNVTRATPKTCAWLFRHKDFEAWLQDSRIAEHHGFLWLKGKPGSGKSTIMKNAWDWAKRRRPKNTIVLSYFFNARAPSALEKSCLGLYRSLVHQILCEVPESKPVFFDRFLSKERNGIVDEWTQEELQDFLIEVVKTIDAPPLQIFIDALDEGDENDVRKMVDFLQELSQHSQSSLLRLRICLSSRHYPHISIRTGLSVTVEHQPEHQQDIKTYVQQYFLGEDPPQMVGLQQKVCSKADGVFLWVILVVPMLKKEYDHGGGILAMTKLLEEIPKDLEGLFADILKRSSEDKETCVSLLQWVLYSTRPLSSAELYLAIQSSQTATSQLDTVLPGKDQLNRRILKYSRGLVEQTKSQPPVIQFIHETVRDFLTGEKGLKQMQSALAGKVQGWSNDKLRYSCLRYIRHCGSPKLDNRDKDSNSKQKNSFPLIDYAVSSLLRHADAAEKDGVSQTTFLQQMQRNDQRYFCNWIQWRNAFERYAVRKYPDDVSLLYILVEYNLLSLIEALVSNSVDLDAVSGRYGTPLQAACFAGHEDIARFLLQNGASVNKLGGEYKHALLAAIYSKKPNIITLLSQHGASLAPEMLTKPLFEMIARNYTHGVQIIIECGVDVEARNRRGETPLCLAVIKGNIVLVDLLLQKGKSNPDNALQAASASGHEKIVQMLLDAGVDVSIQGGPNGSALQAASKNGHKKIVQMLLDAGADVNIQGGKYGSALQAASRFGDGTISDRNKKFGYGPSEEIVQMLLDAGADVNVQGGDYGSALQAASASDHKKIVQMLLDAGADVSVQGGHYGSALQAASKNGHKKIMQMLLDAGADINIQGGEYGSALQAASASDHEEIVQMLLDAGADINIQGGKYGSALQAASASDHKEIVQMLLDAGADLSVQGGYYGNALQAASGRGYVKIVQMLVDAGADVNVQGGGYGSALQAASASGYLMTWPTGSASDYKKIVQMLLDAGADINIQGGKYGSALQTASKTGHEKIVQMLLDAGADVNVQGGDHSSALQAASLFGYRKIVQMLLDAGADVNIQEPYSSALQLASREGYKEIVQMLLDAGADINVLGGKDGSALKVASLKGHEKIVQMLLDAGADVSLQGEPWGALQVASAFGHRKIVQMLRDAGGMG</sequence>
<dbReference type="PRINTS" id="PR01415">
    <property type="entry name" value="ANKYRIN"/>
</dbReference>
<dbReference type="PROSITE" id="PS50088">
    <property type="entry name" value="ANK_REPEAT"/>
    <property type="match status" value="13"/>
</dbReference>